<dbReference type="SUPFAM" id="SSF51430">
    <property type="entry name" value="NAD(P)-linked oxidoreductase"/>
    <property type="match status" value="1"/>
</dbReference>
<evidence type="ECO:0000256" key="1">
    <source>
        <dbReference type="ARBA" id="ARBA00023002"/>
    </source>
</evidence>
<dbReference type="GO" id="GO:0016491">
    <property type="term" value="F:oxidoreductase activity"/>
    <property type="evidence" value="ECO:0007669"/>
    <property type="project" value="UniProtKB-KW"/>
</dbReference>
<protein>
    <submittedName>
        <fullName evidence="3">Aldo/keto reductase</fullName>
    </submittedName>
</protein>
<dbReference type="Proteomes" id="UP000886842">
    <property type="component" value="Unassembled WGS sequence"/>
</dbReference>
<reference evidence="3" key="2">
    <citation type="journal article" date="2021" name="PeerJ">
        <title>Extensive microbial diversity within the chicken gut microbiome revealed by metagenomics and culture.</title>
        <authorList>
            <person name="Gilroy R."/>
            <person name="Ravi A."/>
            <person name="Getino M."/>
            <person name="Pursley I."/>
            <person name="Horton D.L."/>
            <person name="Alikhan N.F."/>
            <person name="Baker D."/>
            <person name="Gharbi K."/>
            <person name="Hall N."/>
            <person name="Watson M."/>
            <person name="Adriaenssens E.M."/>
            <person name="Foster-Nyarko E."/>
            <person name="Jarju S."/>
            <person name="Secka A."/>
            <person name="Antonio M."/>
            <person name="Oren A."/>
            <person name="Chaudhuri R.R."/>
            <person name="La Ragione R."/>
            <person name="Hildebrand F."/>
            <person name="Pallen M.J."/>
        </authorList>
    </citation>
    <scope>NUCLEOTIDE SEQUENCE</scope>
    <source>
        <strain evidence="3">ChiGjej1B1-24693</strain>
    </source>
</reference>
<dbReference type="PANTHER" id="PTHR43364:SF5">
    <property type="entry name" value="REDUCTASE"/>
    <property type="match status" value="1"/>
</dbReference>
<name>A0A9D1GWR8_9ACTN</name>
<dbReference type="CDD" id="cd19087">
    <property type="entry name" value="AKR_AKR12A1_B1_C1"/>
    <property type="match status" value="1"/>
</dbReference>
<feature type="domain" description="NADP-dependent oxidoreductase" evidence="2">
    <location>
        <begin position="15"/>
        <end position="308"/>
    </location>
</feature>
<dbReference type="Gene3D" id="3.20.20.100">
    <property type="entry name" value="NADP-dependent oxidoreductase domain"/>
    <property type="match status" value="1"/>
</dbReference>
<comment type="caution">
    <text evidence="3">The sequence shown here is derived from an EMBL/GenBank/DDBJ whole genome shotgun (WGS) entry which is preliminary data.</text>
</comment>
<dbReference type="EMBL" id="DVLP01000197">
    <property type="protein sequence ID" value="HIT75206.1"/>
    <property type="molecule type" value="Genomic_DNA"/>
</dbReference>
<evidence type="ECO:0000313" key="4">
    <source>
        <dbReference type="Proteomes" id="UP000886842"/>
    </source>
</evidence>
<dbReference type="GO" id="GO:0005829">
    <property type="term" value="C:cytosol"/>
    <property type="evidence" value="ECO:0007669"/>
    <property type="project" value="TreeGrafter"/>
</dbReference>
<organism evidence="3 4">
    <name type="scientific">Candidatus Avipropionibacterium avicola</name>
    <dbReference type="NCBI Taxonomy" id="2840701"/>
    <lineage>
        <taxon>Bacteria</taxon>
        <taxon>Bacillati</taxon>
        <taxon>Actinomycetota</taxon>
        <taxon>Actinomycetes</taxon>
        <taxon>Propionibacteriales</taxon>
        <taxon>Propionibacteriaceae</taxon>
        <taxon>Propionibacteriaceae incertae sedis</taxon>
        <taxon>Candidatus Avipropionibacterium</taxon>
    </lineage>
</organism>
<sequence>MDFTTLGRTGVTVSRLVLGTMNFGTQTNEDDSFAIMDAAAEAGVNFFDTANRYGMPERAGLTEEIVGKWLSRSGRRDEIVLATKVFGSMADHPNGRGVSAKHIRRAVEDSLRRLNTDHIDLYQMHHIDRSVPWEELWQAMDQLVTAGKVLYVGSSNFAGWHIAQACEAATRRHSLGLVSEQSKYSLLTRDIEMEVLPAAQAYGVGVITWSPLEGGLLAGAVAKAKEGRRSQQRNQERLGELKPQLSRWEKLCKDLGRNPGDVALAWQLTRAGVTGPIIGPRTVEQLEGAIGALKIRLTKDVQAQIDEIFPGPGGPAPECYAW</sequence>
<dbReference type="FunFam" id="3.20.20.100:FF:000004">
    <property type="entry name" value="Oxidoreductase, aldo/keto reductase"/>
    <property type="match status" value="1"/>
</dbReference>
<evidence type="ECO:0000313" key="3">
    <source>
        <dbReference type="EMBL" id="HIT75206.1"/>
    </source>
</evidence>
<reference evidence="3" key="1">
    <citation type="submission" date="2020-10" db="EMBL/GenBank/DDBJ databases">
        <authorList>
            <person name="Gilroy R."/>
        </authorList>
    </citation>
    <scope>NUCLEOTIDE SEQUENCE</scope>
    <source>
        <strain evidence="3">ChiGjej1B1-24693</strain>
    </source>
</reference>
<keyword evidence="1" id="KW-0560">Oxidoreductase</keyword>
<evidence type="ECO:0000259" key="2">
    <source>
        <dbReference type="Pfam" id="PF00248"/>
    </source>
</evidence>
<dbReference type="AlphaFoldDB" id="A0A9D1GWR8"/>
<dbReference type="InterPro" id="IPR023210">
    <property type="entry name" value="NADP_OxRdtase_dom"/>
</dbReference>
<dbReference type="InterPro" id="IPR036812">
    <property type="entry name" value="NAD(P)_OxRdtase_dom_sf"/>
</dbReference>
<accession>A0A9D1GWR8</accession>
<gene>
    <name evidence="3" type="ORF">IAA98_06455</name>
</gene>
<dbReference type="PANTHER" id="PTHR43364">
    <property type="entry name" value="NADH-SPECIFIC METHYLGLYOXAL REDUCTASE-RELATED"/>
    <property type="match status" value="1"/>
</dbReference>
<dbReference type="Pfam" id="PF00248">
    <property type="entry name" value="Aldo_ket_red"/>
    <property type="match status" value="1"/>
</dbReference>
<proteinExistence type="predicted"/>
<dbReference type="InterPro" id="IPR050523">
    <property type="entry name" value="AKR_Detox_Biosynth"/>
</dbReference>